<accession>A0A1M7UJN6</accession>
<dbReference type="Proteomes" id="UP000184096">
    <property type="component" value="Chromosome I"/>
</dbReference>
<sequence>MSVVLPATEATETRPVETKPVLGTRNLAFDRARSCIIVMVLMHHSVIPYTYYGHTDKQSFLPFDGFVTFNDSYFMAAMFLLSGLFVWSSLKRKGVGDFLRGRLLRLALPFAIGAVILMPMAYYAIELRNAGPGAGFLAFWWKTITVGPWESGPIWFLAVLFIFDMCAAAVFSIAPGFVEALGQISTARLENPFYAFWMFLAASVIVYAPFEFYLGIGRWLTLGPLAVQADRILLYLLYFFTGAGIGAVHGDRSLLSDEGELARRWPAWLVATVVTYAGLIGLIFYKREYLADPNDPPGWWNAAHSFFFASFSASQTINLLALFLRFDSRGRSILDPLRENSFGIFLIHYVPLLWLQYALYGVTLAPLQEETAILKALIVFVLTLAISWLATLALRRIPGARHVL</sequence>
<dbReference type="GO" id="GO:0016747">
    <property type="term" value="F:acyltransferase activity, transferring groups other than amino-acyl groups"/>
    <property type="evidence" value="ECO:0007669"/>
    <property type="project" value="InterPro"/>
</dbReference>
<feature type="transmembrane region" description="Helical" evidence="1">
    <location>
        <begin position="102"/>
        <end position="125"/>
    </location>
</feature>
<dbReference type="EMBL" id="LT670849">
    <property type="protein sequence ID" value="SHN83222.1"/>
    <property type="molecule type" value="Genomic_DNA"/>
</dbReference>
<feature type="transmembrane region" description="Helical" evidence="1">
    <location>
        <begin position="345"/>
        <end position="367"/>
    </location>
</feature>
<evidence type="ECO:0000313" key="4">
    <source>
        <dbReference type="Proteomes" id="UP000184096"/>
    </source>
</evidence>
<keyword evidence="4" id="KW-1185">Reference proteome</keyword>
<dbReference type="OrthoDB" id="7283199at2"/>
<keyword evidence="1" id="KW-0812">Transmembrane</keyword>
<name>A0A1M7UJN6_9BRAD</name>
<reference evidence="4" key="1">
    <citation type="submission" date="2016-11" db="EMBL/GenBank/DDBJ databases">
        <authorList>
            <person name="Varghese N."/>
            <person name="Submissions S."/>
        </authorList>
    </citation>
    <scope>NUCLEOTIDE SEQUENCE [LARGE SCALE GENOMIC DNA]</scope>
    <source>
        <strain evidence="4">GAS401</strain>
    </source>
</reference>
<feature type="transmembrane region" description="Helical" evidence="1">
    <location>
        <begin position="72"/>
        <end position="90"/>
    </location>
</feature>
<proteinExistence type="predicted"/>
<dbReference type="Pfam" id="PF01757">
    <property type="entry name" value="Acyl_transf_3"/>
    <property type="match status" value="1"/>
</dbReference>
<feature type="transmembrane region" description="Helical" evidence="1">
    <location>
        <begin position="154"/>
        <end position="181"/>
    </location>
</feature>
<dbReference type="AlphaFoldDB" id="A0A1M7UJN6"/>
<keyword evidence="3" id="KW-0012">Acyltransferase</keyword>
<gene>
    <name evidence="3" type="ORF">SAMN05444170_5437</name>
</gene>
<keyword evidence="3" id="KW-0808">Transferase</keyword>
<evidence type="ECO:0000256" key="1">
    <source>
        <dbReference type="SAM" id="Phobius"/>
    </source>
</evidence>
<organism evidence="3 4">
    <name type="scientific">Bradyrhizobium erythrophlei</name>
    <dbReference type="NCBI Taxonomy" id="1437360"/>
    <lineage>
        <taxon>Bacteria</taxon>
        <taxon>Pseudomonadati</taxon>
        <taxon>Pseudomonadota</taxon>
        <taxon>Alphaproteobacteria</taxon>
        <taxon>Hyphomicrobiales</taxon>
        <taxon>Nitrobacteraceae</taxon>
        <taxon>Bradyrhizobium</taxon>
    </lineage>
</organism>
<feature type="transmembrane region" description="Helical" evidence="1">
    <location>
        <begin position="373"/>
        <end position="394"/>
    </location>
</feature>
<dbReference type="PANTHER" id="PTHR36927:SF4">
    <property type="entry name" value="BLR5718 PROTEIN"/>
    <property type="match status" value="1"/>
</dbReference>
<evidence type="ECO:0000313" key="3">
    <source>
        <dbReference type="EMBL" id="SHN83222.1"/>
    </source>
</evidence>
<feature type="transmembrane region" description="Helical" evidence="1">
    <location>
        <begin position="193"/>
        <end position="212"/>
    </location>
</feature>
<dbReference type="PANTHER" id="PTHR36927">
    <property type="entry name" value="BLR4337 PROTEIN"/>
    <property type="match status" value="1"/>
</dbReference>
<evidence type="ECO:0000259" key="2">
    <source>
        <dbReference type="Pfam" id="PF01757"/>
    </source>
</evidence>
<feature type="transmembrane region" description="Helical" evidence="1">
    <location>
        <begin position="232"/>
        <end position="255"/>
    </location>
</feature>
<keyword evidence="1" id="KW-0472">Membrane</keyword>
<feature type="domain" description="Acyltransferase 3" evidence="2">
    <location>
        <begin position="27"/>
        <end position="391"/>
    </location>
</feature>
<protein>
    <submittedName>
        <fullName evidence="3">Acyltransferase family protein</fullName>
    </submittedName>
</protein>
<keyword evidence="1" id="KW-1133">Transmembrane helix</keyword>
<feature type="transmembrane region" description="Helical" evidence="1">
    <location>
        <begin position="267"/>
        <end position="285"/>
    </location>
</feature>
<feature type="transmembrane region" description="Helical" evidence="1">
    <location>
        <begin position="35"/>
        <end position="52"/>
    </location>
</feature>
<dbReference type="RefSeq" id="WP_072826454.1">
    <property type="nucleotide sequence ID" value="NZ_LT670849.1"/>
</dbReference>
<dbReference type="InterPro" id="IPR050623">
    <property type="entry name" value="Glucan_succinyl_AcylTrfase"/>
</dbReference>
<feature type="transmembrane region" description="Helical" evidence="1">
    <location>
        <begin position="305"/>
        <end position="324"/>
    </location>
</feature>
<dbReference type="InterPro" id="IPR002656">
    <property type="entry name" value="Acyl_transf_3_dom"/>
</dbReference>